<dbReference type="STRING" id="456900.A0A195CQ05"/>
<dbReference type="SUPFAM" id="SSF53098">
    <property type="entry name" value="Ribonuclease H-like"/>
    <property type="match status" value="1"/>
</dbReference>
<proteinExistence type="predicted"/>
<keyword evidence="4" id="KW-1185">Reference proteome</keyword>
<evidence type="ECO:0000313" key="4">
    <source>
        <dbReference type="Proteomes" id="UP000078542"/>
    </source>
</evidence>
<dbReference type="PANTHER" id="PTHR47331">
    <property type="entry name" value="PHD-TYPE DOMAIN-CONTAINING PROTEIN"/>
    <property type="match status" value="1"/>
</dbReference>
<organism evidence="3 4">
    <name type="scientific">Cyphomyrmex costatus</name>
    <dbReference type="NCBI Taxonomy" id="456900"/>
    <lineage>
        <taxon>Eukaryota</taxon>
        <taxon>Metazoa</taxon>
        <taxon>Ecdysozoa</taxon>
        <taxon>Arthropoda</taxon>
        <taxon>Hexapoda</taxon>
        <taxon>Insecta</taxon>
        <taxon>Pterygota</taxon>
        <taxon>Neoptera</taxon>
        <taxon>Endopterygota</taxon>
        <taxon>Hymenoptera</taxon>
        <taxon>Apocrita</taxon>
        <taxon>Aculeata</taxon>
        <taxon>Formicoidea</taxon>
        <taxon>Formicidae</taxon>
        <taxon>Myrmicinae</taxon>
        <taxon>Cyphomyrmex</taxon>
    </lineage>
</organism>
<sequence length="792" mass="91627">MEELTKFRKQRGLVKAKMTRLKTRIEKAEELQVGRQEAEVYIARLEEIQREFQDVQREINSIAEGEPTVADVSEDVEFEDKYLETKIKLKQWTNAPVHQGEARFDVLTRLFEQQAQLMRSIANTSNASNPDSRVKLPVIKLPMFDGRTEEWKCFLETFMSMIHTNENILSLQKFQYLVTSLNSNAAKVVESIELTAENYEIIAWRLLKKRYDDPRAINKKHIECLFTMPKIGKESATAIRSLVDYVLRHLRVLKSMNLPTDSWDELIIHMIEAKLDHRDITLRAWEQDRSATDTTLTALTDFLERRCQMLERIEVRGKEGNISAKQEASKHKPKAQEKTAALANVTAINVKRYVPPSKEASESDTFFEETTSREEKGRFIVRLPFRNDPRTLGDSRNIMSKRLAQRFLERRFKEDSVLHERYVDFMRDYLEAGHMSIVTDSGQNLEHPVVYLPHHGVVKETSSTTKLRVVFDASSKTMTSQAQAEEKRIAHACALISSKQHVIKELIDKYSALTRIERVFVYCLRFLSNVRRIPSERILSHLTTTEIEAAHMHLARYAQMSAFAEEIISLKKNNEFSSTSRIIQLHPFLDEQHLLRVGGRLQHSSWAFERKYPIILPDKSKFSRLLFERQHQRLLHGSQIQMLTSIRNRYWPIRGRNLARRVCRECVRCARANPQELSQLMGSLPRDRVCSDRAFAVTGIDFAGPITTLVNKSRGRKTNKSYVALFICFATKAVHLEAVSELTSAAFLATLRRFISRRGRPHIIFSDNATKDPAQNKGKPVYSQMGWGWSML</sequence>
<feature type="domain" description="Integrase zinc-binding" evidence="2">
    <location>
        <begin position="621"/>
        <end position="675"/>
    </location>
</feature>
<dbReference type="GO" id="GO:0003676">
    <property type="term" value="F:nucleic acid binding"/>
    <property type="evidence" value="ECO:0007669"/>
    <property type="project" value="InterPro"/>
</dbReference>
<dbReference type="AlphaFoldDB" id="A0A195CQ05"/>
<dbReference type="Gene3D" id="3.30.420.10">
    <property type="entry name" value="Ribonuclease H-like superfamily/Ribonuclease H"/>
    <property type="match status" value="1"/>
</dbReference>
<dbReference type="Pfam" id="PF17921">
    <property type="entry name" value="Integrase_H2C2"/>
    <property type="match status" value="1"/>
</dbReference>
<dbReference type="PANTHER" id="PTHR47331:SF1">
    <property type="entry name" value="GAG-LIKE PROTEIN"/>
    <property type="match status" value="1"/>
</dbReference>
<protein>
    <recommendedName>
        <fullName evidence="2">Integrase zinc-binding domain-containing protein</fullName>
    </recommendedName>
</protein>
<dbReference type="InterPro" id="IPR041588">
    <property type="entry name" value="Integrase_H2C2"/>
</dbReference>
<dbReference type="InterPro" id="IPR012337">
    <property type="entry name" value="RNaseH-like_sf"/>
</dbReference>
<feature type="coiled-coil region" evidence="1">
    <location>
        <begin position="31"/>
        <end position="65"/>
    </location>
</feature>
<name>A0A195CQ05_9HYME</name>
<dbReference type="InterPro" id="IPR036397">
    <property type="entry name" value="RNaseH_sf"/>
</dbReference>
<gene>
    <name evidence="3" type="ORF">ALC62_06369</name>
</gene>
<evidence type="ECO:0000256" key="1">
    <source>
        <dbReference type="SAM" id="Coils"/>
    </source>
</evidence>
<keyword evidence="1" id="KW-0175">Coiled coil</keyword>
<dbReference type="InterPro" id="IPR005312">
    <property type="entry name" value="DUF1759"/>
</dbReference>
<evidence type="ECO:0000313" key="3">
    <source>
        <dbReference type="EMBL" id="KYN02791.1"/>
    </source>
</evidence>
<dbReference type="Pfam" id="PF03564">
    <property type="entry name" value="DUF1759"/>
    <property type="match status" value="1"/>
</dbReference>
<accession>A0A195CQ05</accession>
<dbReference type="Proteomes" id="UP000078542">
    <property type="component" value="Unassembled WGS sequence"/>
</dbReference>
<dbReference type="EMBL" id="KQ977440">
    <property type="protein sequence ID" value="KYN02791.1"/>
    <property type="molecule type" value="Genomic_DNA"/>
</dbReference>
<reference evidence="3 4" key="1">
    <citation type="submission" date="2016-03" db="EMBL/GenBank/DDBJ databases">
        <title>Cyphomyrmex costatus WGS genome.</title>
        <authorList>
            <person name="Nygaard S."/>
            <person name="Hu H."/>
            <person name="Boomsma J."/>
            <person name="Zhang G."/>
        </authorList>
    </citation>
    <scope>NUCLEOTIDE SEQUENCE [LARGE SCALE GENOMIC DNA]</scope>
    <source>
        <strain evidence="3">MS0001</strain>
        <tissue evidence="3">Whole body</tissue>
    </source>
</reference>
<evidence type="ECO:0000259" key="2">
    <source>
        <dbReference type="Pfam" id="PF17921"/>
    </source>
</evidence>